<evidence type="ECO:0000313" key="2">
    <source>
        <dbReference type="EMBL" id="OWL95503.1"/>
    </source>
</evidence>
<evidence type="ECO:0000313" key="3">
    <source>
        <dbReference type="Proteomes" id="UP000197208"/>
    </source>
</evidence>
<dbReference type="RefSeq" id="WP_088248899.1">
    <property type="nucleotide sequence ID" value="NZ_NHMK01000016.1"/>
</dbReference>
<keyword evidence="1" id="KW-1133">Transmembrane helix</keyword>
<dbReference type="AlphaFoldDB" id="A0A246BJL1"/>
<sequence>MKFLRLYRKSPWGLVLIAVYLILAALLLTLMPPPDHDAVKTDTFTVRFSEAGTPLTLQFTGEHAACAQRAFQARLTAQPGEVHVIAVDARFIDMRHVTDVTVLHAPVHAPRRCAVPSGRPVTP</sequence>
<keyword evidence="1" id="KW-0812">Transmembrane</keyword>
<gene>
    <name evidence="2" type="ORF">CBQ26_12145</name>
</gene>
<feature type="transmembrane region" description="Helical" evidence="1">
    <location>
        <begin position="12"/>
        <end position="31"/>
    </location>
</feature>
<accession>A0A246BJL1</accession>
<dbReference type="EMBL" id="NHMK01000016">
    <property type="protein sequence ID" value="OWL95503.1"/>
    <property type="molecule type" value="Genomic_DNA"/>
</dbReference>
<keyword evidence="3" id="KW-1185">Reference proteome</keyword>
<keyword evidence="1" id="KW-0472">Membrane</keyword>
<name>A0A246BJL1_9DEIO</name>
<comment type="caution">
    <text evidence="2">The sequence shown here is derived from an EMBL/GenBank/DDBJ whole genome shotgun (WGS) entry which is preliminary data.</text>
</comment>
<evidence type="ECO:0000256" key="1">
    <source>
        <dbReference type="SAM" id="Phobius"/>
    </source>
</evidence>
<dbReference type="Proteomes" id="UP000197208">
    <property type="component" value="Unassembled WGS sequence"/>
</dbReference>
<reference evidence="2 3" key="1">
    <citation type="submission" date="2017-05" db="EMBL/GenBank/DDBJ databases">
        <title>De novo genome assembly of Deniococcus indicus strain DR1.</title>
        <authorList>
            <person name="Chauhan D."/>
            <person name="Yennamalli R.M."/>
            <person name="Priyadarshini R."/>
        </authorList>
    </citation>
    <scope>NUCLEOTIDE SEQUENCE [LARGE SCALE GENOMIC DNA]</scope>
    <source>
        <strain evidence="2 3">DR1</strain>
    </source>
</reference>
<organism evidence="2 3">
    <name type="scientific">Deinococcus indicus</name>
    <dbReference type="NCBI Taxonomy" id="223556"/>
    <lineage>
        <taxon>Bacteria</taxon>
        <taxon>Thermotogati</taxon>
        <taxon>Deinococcota</taxon>
        <taxon>Deinococci</taxon>
        <taxon>Deinococcales</taxon>
        <taxon>Deinococcaceae</taxon>
        <taxon>Deinococcus</taxon>
    </lineage>
</organism>
<proteinExistence type="predicted"/>
<protein>
    <submittedName>
        <fullName evidence="2">Uncharacterized protein</fullName>
    </submittedName>
</protein>